<dbReference type="AlphaFoldDB" id="A0A4Q1UI83"/>
<evidence type="ECO:0000256" key="1">
    <source>
        <dbReference type="SAM" id="MobiDB-lite"/>
    </source>
</evidence>
<dbReference type="InterPro" id="IPR013328">
    <property type="entry name" value="6PGD_dom2"/>
</dbReference>
<accession>A0A4Q1UI83</accession>
<evidence type="ECO:0000259" key="2">
    <source>
        <dbReference type="Pfam" id="PF08546"/>
    </source>
</evidence>
<feature type="region of interest" description="Disordered" evidence="1">
    <location>
        <begin position="56"/>
        <end position="78"/>
    </location>
</feature>
<proteinExistence type="predicted"/>
<evidence type="ECO:0000313" key="3">
    <source>
        <dbReference type="EMBL" id="RXT33307.1"/>
    </source>
</evidence>
<dbReference type="RefSeq" id="WP_129276044.1">
    <property type="nucleotide sequence ID" value="NZ_MZXW01000057.1"/>
</dbReference>
<dbReference type="Gene3D" id="1.10.1040.10">
    <property type="entry name" value="N-(1-d-carboxylethyl)-l-norvaline Dehydrogenase, domain 2"/>
    <property type="match status" value="1"/>
</dbReference>
<organism evidence="3 4">
    <name type="scientific">Bradyrhizobium betae</name>
    <dbReference type="NCBI Taxonomy" id="244734"/>
    <lineage>
        <taxon>Bacteria</taxon>
        <taxon>Pseudomonadati</taxon>
        <taxon>Pseudomonadota</taxon>
        <taxon>Alphaproteobacteria</taxon>
        <taxon>Hyphomicrobiales</taxon>
        <taxon>Nitrobacteraceae</taxon>
        <taxon>Bradyrhizobium</taxon>
    </lineage>
</organism>
<reference evidence="3 4" key="1">
    <citation type="submission" date="2017-03" db="EMBL/GenBank/DDBJ databases">
        <authorList>
            <person name="Safronova V.I."/>
            <person name="Sazanova A.L."/>
            <person name="Chirak E.R."/>
        </authorList>
    </citation>
    <scope>NUCLEOTIDE SEQUENCE [LARGE SCALE GENOMIC DNA]</scope>
    <source>
        <strain evidence="3 4">Opo-243</strain>
    </source>
</reference>
<gene>
    <name evidence="3" type="ORF">B5V03_40305</name>
</gene>
<comment type="caution">
    <text evidence="3">The sequence shown here is derived from an EMBL/GenBank/DDBJ whole genome shotgun (WGS) entry which is preliminary data.</text>
</comment>
<dbReference type="EMBL" id="MZXW01000057">
    <property type="protein sequence ID" value="RXT33307.1"/>
    <property type="molecule type" value="Genomic_DNA"/>
</dbReference>
<dbReference type="InterPro" id="IPR008927">
    <property type="entry name" value="6-PGluconate_DH-like_C_sf"/>
</dbReference>
<protein>
    <recommendedName>
        <fullName evidence="2">Ketopantoate reductase C-terminal domain-containing protein</fullName>
    </recommendedName>
</protein>
<dbReference type="Pfam" id="PF08546">
    <property type="entry name" value="ApbA_C"/>
    <property type="match status" value="1"/>
</dbReference>
<evidence type="ECO:0000313" key="4">
    <source>
        <dbReference type="Proteomes" id="UP000290819"/>
    </source>
</evidence>
<feature type="compositionally biased region" description="Polar residues" evidence="1">
    <location>
        <begin position="56"/>
        <end position="66"/>
    </location>
</feature>
<sequence length="96" mass="10735">MSELEQNIRERAYRVGQALGSQLEEILHLPAETIPGPAGGDEASMRVCDQQRFSDSKYTFSEQRPSMAQDMQKGRRTEIEPLNGFVVDEGGSCRTD</sequence>
<name>A0A4Q1UI83_9BRAD</name>
<dbReference type="SUPFAM" id="SSF48179">
    <property type="entry name" value="6-phosphogluconate dehydrogenase C-terminal domain-like"/>
    <property type="match status" value="1"/>
</dbReference>
<feature type="domain" description="Ketopantoate reductase C-terminal" evidence="2">
    <location>
        <begin position="42"/>
        <end position="91"/>
    </location>
</feature>
<keyword evidence="4" id="KW-1185">Reference proteome</keyword>
<dbReference type="InterPro" id="IPR013752">
    <property type="entry name" value="KPA_reductase"/>
</dbReference>
<dbReference type="OrthoDB" id="9793586at2"/>
<dbReference type="Proteomes" id="UP000290819">
    <property type="component" value="Unassembled WGS sequence"/>
</dbReference>